<accession>A0A194AIM0</accession>
<dbReference type="Pfam" id="PF00041">
    <property type="entry name" value="fn3"/>
    <property type="match status" value="1"/>
</dbReference>
<dbReference type="PROSITE" id="PS50853">
    <property type="entry name" value="FN3"/>
    <property type="match status" value="1"/>
</dbReference>
<dbReference type="Gene3D" id="2.60.40.2080">
    <property type="match status" value="2"/>
</dbReference>
<organism evidence="4 5">
    <name type="scientific">Desulfoplanes formicivorans</name>
    <dbReference type="NCBI Taxonomy" id="1592317"/>
    <lineage>
        <taxon>Bacteria</taxon>
        <taxon>Pseudomonadati</taxon>
        <taxon>Thermodesulfobacteriota</taxon>
        <taxon>Desulfovibrionia</taxon>
        <taxon>Desulfovibrionales</taxon>
        <taxon>Desulfoplanaceae</taxon>
        <taxon>Desulfoplanes</taxon>
    </lineage>
</organism>
<dbReference type="InterPro" id="IPR037221">
    <property type="entry name" value="H-type_lectin_dom_sf"/>
</dbReference>
<sequence>MPLQRTPSLILICFLAVFVVHAMPARATAVTISWNANSDKNLNGYRVHYGTKSRDYQYIEDVGNITRYVTDDLQEGETYFFAATAYDLYGNESDYSQEVSYTVPTTDTPTPDPEPVSQGRLRMETGEVDVDHNWTTVELSQTFSDPIVIANLMGFVGSDPSVIRIRNVSPSGFQIRVQEWDYLDGIHKTETIGFVVVERGLHTLDDGTMIRADSFRTNRTTSFENVQFGTEFSTVPVVVTSIATVEDEAGVAGRMKNISTKGFQYKMQEEENADQVHAAETVMYIAWEESQGQCGDIAFEVKNSHQLFGNGFQTQYLDTQFTSSPVFVAEMQTCSGSNPSTLRYTDKTINRIDIQVVEEQSKDSEMDHYNECIGYLAFTAGSATIQDSDNGGQEPSDPPTDPDDSQQEPGTAMNIELGEVSVDHEWTTITFDKTYTDPVVIASGISYAGYHPSVIRIRNLTTRGCEIMVQEWDYLDGTHTTETIGYIVAEKGTHVLADGTMISAGSTQVRVTNAFVPVTFDKALTTAPVVLTCITSTNDNAAVITRMQNITATGFETSIQEQEKSDQNHGTETVSYIAWEPSAGVIDQQAFQVGTTGSAIDSAFSTVTFDAPFDRTPALMAAMQTMHGDNPSGVRYDKLTTKTVKMMIEEEQSADTEMDHLDENVGYIVFEK</sequence>
<evidence type="ECO:0000256" key="1">
    <source>
        <dbReference type="SAM" id="MobiDB-lite"/>
    </source>
</evidence>
<dbReference type="AlphaFoldDB" id="A0A194AIM0"/>
<dbReference type="RefSeq" id="WP_176724209.1">
    <property type="nucleotide sequence ID" value="NZ_BDFE01000016.1"/>
</dbReference>
<dbReference type="SUPFAM" id="SSF141086">
    <property type="entry name" value="Agglutinin HPA-like"/>
    <property type="match status" value="1"/>
</dbReference>
<proteinExistence type="predicted"/>
<dbReference type="STRING" id="1592317.DPF_1640"/>
<comment type="caution">
    <text evidence="4">The sequence shown here is derived from an EMBL/GenBank/DDBJ whole genome shotgun (WGS) entry which is preliminary data.</text>
</comment>
<keyword evidence="2" id="KW-0732">Signal</keyword>
<reference evidence="5" key="1">
    <citation type="submission" date="2016-06" db="EMBL/GenBank/DDBJ databases">
        <title>Draft genome sequence of Desulfoplanes formicivorans strain Pf12B.</title>
        <authorList>
            <person name="Watanabe M."/>
            <person name="Kojima H."/>
            <person name="Fukui M."/>
        </authorList>
    </citation>
    <scope>NUCLEOTIDE SEQUENCE [LARGE SCALE GENOMIC DNA]</scope>
    <source>
        <strain evidence="5">Pf12B</strain>
    </source>
</reference>
<evidence type="ECO:0000259" key="3">
    <source>
        <dbReference type="PROSITE" id="PS50853"/>
    </source>
</evidence>
<feature type="signal peptide" evidence="2">
    <location>
        <begin position="1"/>
        <end position="22"/>
    </location>
</feature>
<evidence type="ECO:0000313" key="5">
    <source>
        <dbReference type="Proteomes" id="UP000095200"/>
    </source>
</evidence>
<name>A0A194AIM0_9BACT</name>
<dbReference type="CDD" id="cd00063">
    <property type="entry name" value="FN3"/>
    <property type="match status" value="1"/>
</dbReference>
<gene>
    <name evidence="4" type="ORF">DPF_1640</name>
</gene>
<dbReference type="Proteomes" id="UP000095200">
    <property type="component" value="Unassembled WGS sequence"/>
</dbReference>
<evidence type="ECO:0000256" key="2">
    <source>
        <dbReference type="SAM" id="SignalP"/>
    </source>
</evidence>
<dbReference type="Gene3D" id="2.60.40.10">
    <property type="entry name" value="Immunoglobulins"/>
    <property type="match status" value="1"/>
</dbReference>
<evidence type="ECO:0000313" key="4">
    <source>
        <dbReference type="EMBL" id="GAU08921.1"/>
    </source>
</evidence>
<dbReference type="EMBL" id="BDFE01000016">
    <property type="protein sequence ID" value="GAU08921.1"/>
    <property type="molecule type" value="Genomic_DNA"/>
</dbReference>
<dbReference type="InterPro" id="IPR003961">
    <property type="entry name" value="FN3_dom"/>
</dbReference>
<dbReference type="InterPro" id="IPR013783">
    <property type="entry name" value="Ig-like_fold"/>
</dbReference>
<feature type="domain" description="Fibronectin type-III" evidence="3">
    <location>
        <begin position="16"/>
        <end position="106"/>
    </location>
</feature>
<dbReference type="InterPro" id="IPR036116">
    <property type="entry name" value="FN3_sf"/>
</dbReference>
<feature type="chain" id="PRO_5008507597" description="Fibronectin type-III domain-containing protein" evidence="2">
    <location>
        <begin position="23"/>
        <end position="672"/>
    </location>
</feature>
<dbReference type="SUPFAM" id="SSF49265">
    <property type="entry name" value="Fibronectin type III"/>
    <property type="match status" value="1"/>
</dbReference>
<feature type="region of interest" description="Disordered" evidence="1">
    <location>
        <begin position="384"/>
        <end position="410"/>
    </location>
</feature>
<keyword evidence="5" id="KW-1185">Reference proteome</keyword>
<protein>
    <recommendedName>
        <fullName evidence="3">Fibronectin type-III domain-containing protein</fullName>
    </recommendedName>
</protein>